<evidence type="ECO:0000313" key="1">
    <source>
        <dbReference type="EMBL" id="GBN30641.1"/>
    </source>
</evidence>
<name>A0A4Y2MTZ3_ARAVE</name>
<reference evidence="1 2" key="1">
    <citation type="journal article" date="2019" name="Sci. Rep.">
        <title>Orb-weaving spider Araneus ventricosus genome elucidates the spidroin gene catalogue.</title>
        <authorList>
            <person name="Kono N."/>
            <person name="Nakamura H."/>
            <person name="Ohtoshi R."/>
            <person name="Moran D.A.P."/>
            <person name="Shinohara A."/>
            <person name="Yoshida Y."/>
            <person name="Fujiwara M."/>
            <person name="Mori M."/>
            <person name="Tomita M."/>
            <person name="Arakawa K."/>
        </authorList>
    </citation>
    <scope>NUCLEOTIDE SEQUENCE [LARGE SCALE GENOMIC DNA]</scope>
</reference>
<dbReference type="EMBL" id="BGPR01007953">
    <property type="protein sequence ID" value="GBN30641.1"/>
    <property type="molecule type" value="Genomic_DNA"/>
</dbReference>
<accession>A0A4Y2MTZ3</accession>
<dbReference type="AlphaFoldDB" id="A0A4Y2MTZ3"/>
<comment type="caution">
    <text evidence="1">The sequence shown here is derived from an EMBL/GenBank/DDBJ whole genome shotgun (WGS) entry which is preliminary data.</text>
</comment>
<keyword evidence="2" id="KW-1185">Reference proteome</keyword>
<dbReference type="Proteomes" id="UP000499080">
    <property type="component" value="Unassembled WGS sequence"/>
</dbReference>
<protein>
    <submittedName>
        <fullName evidence="1">Uncharacterized protein</fullName>
    </submittedName>
</protein>
<sequence>MILCSTGPLHGGSVLELGLQHGAFGSEAGTLTLGHNRPQFSLKRYKKEWIPFVDPILGEDNKFHLGGVAKDVYEGMKESDISGPYFIDEDRSLAVEFSDPMAFSQLTIVSGLISSNRDPFLILAVFSMPVK</sequence>
<gene>
    <name evidence="1" type="ORF">AVEN_219577_1</name>
</gene>
<evidence type="ECO:0000313" key="2">
    <source>
        <dbReference type="Proteomes" id="UP000499080"/>
    </source>
</evidence>
<organism evidence="1 2">
    <name type="scientific">Araneus ventricosus</name>
    <name type="common">Orbweaver spider</name>
    <name type="synonym">Epeira ventricosa</name>
    <dbReference type="NCBI Taxonomy" id="182803"/>
    <lineage>
        <taxon>Eukaryota</taxon>
        <taxon>Metazoa</taxon>
        <taxon>Ecdysozoa</taxon>
        <taxon>Arthropoda</taxon>
        <taxon>Chelicerata</taxon>
        <taxon>Arachnida</taxon>
        <taxon>Araneae</taxon>
        <taxon>Araneomorphae</taxon>
        <taxon>Entelegynae</taxon>
        <taxon>Araneoidea</taxon>
        <taxon>Araneidae</taxon>
        <taxon>Araneus</taxon>
    </lineage>
</organism>
<proteinExistence type="predicted"/>
<dbReference type="OrthoDB" id="6117597at2759"/>